<comment type="caution">
    <text evidence="2">The sequence shown here is derived from an EMBL/GenBank/DDBJ whole genome shotgun (WGS) entry which is preliminary data.</text>
</comment>
<gene>
    <name evidence="2" type="ORF">TIFTF001_031704</name>
</gene>
<name>A0AA88J4L8_FICCA</name>
<dbReference type="EMBL" id="BTGU01000132">
    <property type="protein sequence ID" value="GMN62629.1"/>
    <property type="molecule type" value="Genomic_DNA"/>
</dbReference>
<sequence length="124" mass="15020">MTYRHRRRSLAMPEKRFVCNELRWSFDLLRTKHGAPPVRHLHKSPRNCDVLTSTRHLLHNLSELRAPHILSPTIPSIFVNDARGERERERERGGRRRENEEGIDKIEEWERKNIKDKKRKFNMF</sequence>
<evidence type="ECO:0000313" key="3">
    <source>
        <dbReference type="Proteomes" id="UP001187192"/>
    </source>
</evidence>
<feature type="region of interest" description="Disordered" evidence="1">
    <location>
        <begin position="82"/>
        <end position="103"/>
    </location>
</feature>
<dbReference type="AlphaFoldDB" id="A0AA88J4L8"/>
<accession>A0AA88J4L8</accession>
<proteinExistence type="predicted"/>
<dbReference type="Proteomes" id="UP001187192">
    <property type="component" value="Unassembled WGS sequence"/>
</dbReference>
<evidence type="ECO:0000256" key="1">
    <source>
        <dbReference type="SAM" id="MobiDB-lite"/>
    </source>
</evidence>
<protein>
    <submittedName>
        <fullName evidence="2">Uncharacterized protein</fullName>
    </submittedName>
</protein>
<organism evidence="2 3">
    <name type="scientific">Ficus carica</name>
    <name type="common">Common fig</name>
    <dbReference type="NCBI Taxonomy" id="3494"/>
    <lineage>
        <taxon>Eukaryota</taxon>
        <taxon>Viridiplantae</taxon>
        <taxon>Streptophyta</taxon>
        <taxon>Embryophyta</taxon>
        <taxon>Tracheophyta</taxon>
        <taxon>Spermatophyta</taxon>
        <taxon>Magnoliopsida</taxon>
        <taxon>eudicotyledons</taxon>
        <taxon>Gunneridae</taxon>
        <taxon>Pentapetalae</taxon>
        <taxon>rosids</taxon>
        <taxon>fabids</taxon>
        <taxon>Rosales</taxon>
        <taxon>Moraceae</taxon>
        <taxon>Ficeae</taxon>
        <taxon>Ficus</taxon>
    </lineage>
</organism>
<reference evidence="2" key="1">
    <citation type="submission" date="2023-07" db="EMBL/GenBank/DDBJ databases">
        <title>draft genome sequence of fig (Ficus carica).</title>
        <authorList>
            <person name="Takahashi T."/>
            <person name="Nishimura K."/>
        </authorList>
    </citation>
    <scope>NUCLEOTIDE SEQUENCE</scope>
</reference>
<keyword evidence="3" id="KW-1185">Reference proteome</keyword>
<evidence type="ECO:0000313" key="2">
    <source>
        <dbReference type="EMBL" id="GMN62629.1"/>
    </source>
</evidence>